<protein>
    <recommendedName>
        <fullName evidence="1">Ice-binding protein C-terminal domain-containing protein</fullName>
    </recommendedName>
</protein>
<dbReference type="InterPro" id="IPR013424">
    <property type="entry name" value="Ice-binding_C"/>
</dbReference>
<dbReference type="AlphaFoldDB" id="A0A5K7YR97"/>
<evidence type="ECO:0000313" key="3">
    <source>
        <dbReference type="Proteomes" id="UP000427906"/>
    </source>
</evidence>
<dbReference type="KEGG" id="dalk:DSCA_47330"/>
<sequence>MKMTLSRILLSTVIILVLATNGLAVSFFLDDDISDNRLVSNRESLSGSFGIPSSWSQFARPDARKNLTGGTLHFSFTDNDDLINAGFFPQQWERTVEEDTVLFGRNCFETFRDSFEMVRVDALGKRVSRQTGYRTQITNSDRPDDILVYETRGPFDYVYQTQYFNRTMGWGGDIDFSMNVDSYWLGQLLDNGFLQYNLSAYMGDLIFKSARLELDFASDPSPVPEPSTFLLLSAGFLLLGKVRAGVRRIPGKRGCRRSQGAASASFPAI</sequence>
<gene>
    <name evidence="2" type="ORF">DSCA_47330</name>
</gene>
<dbReference type="RefSeq" id="WP_155318723.1">
    <property type="nucleotide sequence ID" value="NZ_AP021874.1"/>
</dbReference>
<dbReference type="Proteomes" id="UP000427906">
    <property type="component" value="Chromosome"/>
</dbReference>
<feature type="domain" description="Ice-binding protein C-terminal" evidence="1">
    <location>
        <begin position="222"/>
        <end position="243"/>
    </location>
</feature>
<name>A0A5K7YR97_9BACT</name>
<accession>A0A5K7YR97</accession>
<keyword evidence="3" id="KW-1185">Reference proteome</keyword>
<dbReference type="Pfam" id="PF07589">
    <property type="entry name" value="PEP-CTERM"/>
    <property type="match status" value="1"/>
</dbReference>
<reference evidence="2 3" key="1">
    <citation type="submission" date="2019-11" db="EMBL/GenBank/DDBJ databases">
        <title>Comparative genomics of hydrocarbon-degrading Desulfosarcina strains.</title>
        <authorList>
            <person name="Watanabe M."/>
            <person name="Kojima H."/>
            <person name="Fukui M."/>
        </authorList>
    </citation>
    <scope>NUCLEOTIDE SEQUENCE [LARGE SCALE GENOMIC DNA]</scope>
    <source>
        <strain evidence="2 3">PL12</strain>
    </source>
</reference>
<evidence type="ECO:0000313" key="2">
    <source>
        <dbReference type="EMBL" id="BBO70803.1"/>
    </source>
</evidence>
<evidence type="ECO:0000259" key="1">
    <source>
        <dbReference type="Pfam" id="PF07589"/>
    </source>
</evidence>
<proteinExistence type="predicted"/>
<organism evidence="2 3">
    <name type="scientific">Desulfosarcina alkanivorans</name>
    <dbReference type="NCBI Taxonomy" id="571177"/>
    <lineage>
        <taxon>Bacteria</taxon>
        <taxon>Pseudomonadati</taxon>
        <taxon>Thermodesulfobacteriota</taxon>
        <taxon>Desulfobacteria</taxon>
        <taxon>Desulfobacterales</taxon>
        <taxon>Desulfosarcinaceae</taxon>
        <taxon>Desulfosarcina</taxon>
    </lineage>
</organism>
<dbReference type="EMBL" id="AP021874">
    <property type="protein sequence ID" value="BBO70803.1"/>
    <property type="molecule type" value="Genomic_DNA"/>
</dbReference>